<organism evidence="2 3">
    <name type="scientific">Acidianus ambivalens</name>
    <name type="common">Desulfurolobus ambivalens</name>
    <dbReference type="NCBI Taxonomy" id="2283"/>
    <lineage>
        <taxon>Archaea</taxon>
        <taxon>Thermoproteota</taxon>
        <taxon>Thermoprotei</taxon>
        <taxon>Sulfolobales</taxon>
        <taxon>Sulfolobaceae</taxon>
        <taxon>Acidianus</taxon>
    </lineage>
</organism>
<dbReference type="Proteomes" id="UP000426328">
    <property type="component" value="Chromosome"/>
</dbReference>
<sequence>MIVRIFKDDETYVINNFNGNIYGSNAYEAGRVFYFIQKAIYSMPRLYGKVNDFKDSLNSWKKAFDETLSSMISLMLTEGRIKFYANFEVESEIFNMKGKIDGNKVSLSSSLLKIPEGITNDLKGVILLDSFYFNHMERKRPFILPSARDGFLASFYKFVVFQSEGISSIPKSMGIAAEFINSISINPGYKDEILGHQIVVNDEGLFIDDQPAYNSFSELLSLFALKYFLLNTTSNDVLIIEDVEAHLSNEGKALLNEYLKTAKCNIIFVSNYSKFSE</sequence>
<dbReference type="EMBL" id="WHYS01000002">
    <property type="protein sequence ID" value="MQL55661.1"/>
    <property type="molecule type" value="Genomic_DNA"/>
</dbReference>
<dbReference type="GeneID" id="42779456"/>
<dbReference type="Proteomes" id="UP000474054">
    <property type="component" value="Unassembled WGS sequence"/>
</dbReference>
<keyword evidence="3" id="KW-1185">Reference proteome</keyword>
<gene>
    <name evidence="2" type="ORF">D1866_06920</name>
    <name evidence="1" type="ORF">GFB69_07900</name>
</gene>
<protein>
    <recommendedName>
        <fullName evidence="5">ATPase AAA-type core domain-containing protein</fullName>
    </recommendedName>
</protein>
<evidence type="ECO:0000313" key="3">
    <source>
        <dbReference type="Proteomes" id="UP000426328"/>
    </source>
</evidence>
<proteinExistence type="predicted"/>
<evidence type="ECO:0008006" key="5">
    <source>
        <dbReference type="Google" id="ProtNLM"/>
    </source>
</evidence>
<evidence type="ECO:0000313" key="1">
    <source>
        <dbReference type="EMBL" id="MQL55661.1"/>
    </source>
</evidence>
<evidence type="ECO:0000313" key="2">
    <source>
        <dbReference type="EMBL" id="QGR21759.1"/>
    </source>
</evidence>
<reference evidence="1 4" key="1">
    <citation type="submission" date="2019-10" db="EMBL/GenBank/DDBJ databases">
        <title>Comparative genomics of sulfur disproportionating microorganisms.</title>
        <authorList>
            <person name="Ward L.M."/>
            <person name="Bertran E."/>
            <person name="Johnston D."/>
        </authorList>
    </citation>
    <scope>NUCLEOTIDE SEQUENCE [LARGE SCALE GENOMIC DNA]</scope>
    <source>
        <strain evidence="1 4">DSM 3772</strain>
    </source>
</reference>
<dbReference type="AlphaFoldDB" id="A0A650CV92"/>
<dbReference type="EMBL" id="CP045482">
    <property type="protein sequence ID" value="QGR21759.1"/>
    <property type="molecule type" value="Genomic_DNA"/>
</dbReference>
<dbReference type="RefSeq" id="WP_152941699.1">
    <property type="nucleotide sequence ID" value="NZ_CP045482.1"/>
</dbReference>
<name>A0A650CV92_ACIAM</name>
<reference evidence="2 3" key="2">
    <citation type="submission" date="2019-10" db="EMBL/GenBank/DDBJ databases">
        <title>Genome Sequences from Six Type Strain Members of the Archaeal Family Sulfolobaceae: Acidianus ambivalens, Acidianus infernus, Metallosphaera prunae, Stygiolobus azoricus, Sulfolobus metallicus, and Sulfurisphaera ohwakuensis.</title>
        <authorList>
            <person name="Counts J.A."/>
            <person name="Kelly R.M."/>
        </authorList>
    </citation>
    <scope>NUCLEOTIDE SEQUENCE [LARGE SCALE GENOMIC DNA]</scope>
    <source>
        <strain evidence="2 3">LEI 10</strain>
    </source>
</reference>
<accession>A0A650CV92</accession>
<evidence type="ECO:0000313" key="4">
    <source>
        <dbReference type="Proteomes" id="UP000474054"/>
    </source>
</evidence>
<dbReference type="KEGG" id="aamb:D1866_06920"/>